<comment type="caution">
    <text evidence="1">The sequence shown here is derived from an EMBL/GenBank/DDBJ whole genome shotgun (WGS) entry which is preliminary data.</text>
</comment>
<sequence length="44" mass="5019">HVSKTVMKSRSDILSNFETFSRIIKQVYGEVEGKNFLAKLSTTK</sequence>
<proteinExistence type="predicted"/>
<protein>
    <submittedName>
        <fullName evidence="1">Uncharacterized protein</fullName>
    </submittedName>
</protein>
<evidence type="ECO:0000313" key="1">
    <source>
        <dbReference type="EMBL" id="KKK76876.1"/>
    </source>
</evidence>
<organism evidence="1">
    <name type="scientific">marine sediment metagenome</name>
    <dbReference type="NCBI Taxonomy" id="412755"/>
    <lineage>
        <taxon>unclassified sequences</taxon>
        <taxon>metagenomes</taxon>
        <taxon>ecological metagenomes</taxon>
    </lineage>
</organism>
<accession>A0A0F9AX73</accession>
<reference evidence="1" key="1">
    <citation type="journal article" date="2015" name="Nature">
        <title>Complex archaea that bridge the gap between prokaryotes and eukaryotes.</title>
        <authorList>
            <person name="Spang A."/>
            <person name="Saw J.H."/>
            <person name="Jorgensen S.L."/>
            <person name="Zaremba-Niedzwiedzka K."/>
            <person name="Martijn J."/>
            <person name="Lind A.E."/>
            <person name="van Eijk R."/>
            <person name="Schleper C."/>
            <person name="Guy L."/>
            <person name="Ettema T.J."/>
        </authorList>
    </citation>
    <scope>NUCLEOTIDE SEQUENCE</scope>
</reference>
<gene>
    <name evidence="1" type="ORF">LCGC14_2859260</name>
</gene>
<name>A0A0F9AX73_9ZZZZ</name>
<dbReference type="AlphaFoldDB" id="A0A0F9AX73"/>
<dbReference type="EMBL" id="LAZR01055216">
    <property type="protein sequence ID" value="KKK76876.1"/>
    <property type="molecule type" value="Genomic_DNA"/>
</dbReference>
<feature type="non-terminal residue" evidence="1">
    <location>
        <position position="1"/>
    </location>
</feature>